<accession>A0A8R1Y228</accession>
<organism evidence="1 2">
    <name type="scientific">Onchocerca volvulus</name>
    <dbReference type="NCBI Taxonomy" id="6282"/>
    <lineage>
        <taxon>Eukaryota</taxon>
        <taxon>Metazoa</taxon>
        <taxon>Ecdysozoa</taxon>
        <taxon>Nematoda</taxon>
        <taxon>Chromadorea</taxon>
        <taxon>Rhabditida</taxon>
        <taxon>Spirurina</taxon>
        <taxon>Spiruromorpha</taxon>
        <taxon>Filarioidea</taxon>
        <taxon>Onchocercidae</taxon>
        <taxon>Onchocerca</taxon>
    </lineage>
</organism>
<evidence type="ECO:0000313" key="2">
    <source>
        <dbReference type="Proteomes" id="UP000024404"/>
    </source>
</evidence>
<dbReference type="EMBL" id="CMVM020000257">
    <property type="status" value="NOT_ANNOTATED_CDS"/>
    <property type="molecule type" value="Genomic_DNA"/>
</dbReference>
<dbReference type="AlphaFoldDB" id="A0A8R1Y228"/>
<evidence type="ECO:0000313" key="1">
    <source>
        <dbReference type="EnsemblMetazoa" id="OVOC9212.1"/>
    </source>
</evidence>
<sequence>MANKQLWNCYQYYEYEKDKRDCFYNLSTHSFASQIIVCEVLNFTSQLAIALHELLKNKNGFGGRYPYQLSSIHFFQIFKNATVALQKSVNIELCIFAK</sequence>
<protein>
    <submittedName>
        <fullName evidence="1">Uncharacterized protein</fullName>
    </submittedName>
</protein>
<proteinExistence type="predicted"/>
<reference evidence="2" key="1">
    <citation type="submission" date="2013-10" db="EMBL/GenBank/DDBJ databases">
        <title>Genome sequencing of Onchocerca volvulus.</title>
        <authorList>
            <person name="Cotton J."/>
            <person name="Tsai J."/>
            <person name="Stanley E."/>
            <person name="Tracey A."/>
            <person name="Holroyd N."/>
            <person name="Lustigman S."/>
            <person name="Berriman M."/>
        </authorList>
    </citation>
    <scope>NUCLEOTIDE SEQUENCE</scope>
</reference>
<keyword evidence="2" id="KW-1185">Reference proteome</keyword>
<name>A0A8R1Y228_ONCVO</name>
<reference evidence="1" key="2">
    <citation type="submission" date="2022-06" db="UniProtKB">
        <authorList>
            <consortium name="EnsemblMetazoa"/>
        </authorList>
    </citation>
    <scope>IDENTIFICATION</scope>
</reference>
<dbReference type="EnsemblMetazoa" id="OVOC9212.1">
    <property type="protein sequence ID" value="OVOC9212.1"/>
    <property type="gene ID" value="WBGene00246021"/>
</dbReference>
<dbReference type="Proteomes" id="UP000024404">
    <property type="component" value="Unassembled WGS sequence"/>
</dbReference>